<evidence type="ECO:0000313" key="3">
    <source>
        <dbReference type="Proteomes" id="UP001341281"/>
    </source>
</evidence>
<organism evidence="2 3">
    <name type="scientific">Paspalum notatum var. saurae</name>
    <dbReference type="NCBI Taxonomy" id="547442"/>
    <lineage>
        <taxon>Eukaryota</taxon>
        <taxon>Viridiplantae</taxon>
        <taxon>Streptophyta</taxon>
        <taxon>Embryophyta</taxon>
        <taxon>Tracheophyta</taxon>
        <taxon>Spermatophyta</taxon>
        <taxon>Magnoliopsida</taxon>
        <taxon>Liliopsida</taxon>
        <taxon>Poales</taxon>
        <taxon>Poaceae</taxon>
        <taxon>PACMAD clade</taxon>
        <taxon>Panicoideae</taxon>
        <taxon>Andropogonodae</taxon>
        <taxon>Paspaleae</taxon>
        <taxon>Paspalinae</taxon>
        <taxon>Paspalum</taxon>
    </lineage>
</organism>
<protein>
    <recommendedName>
        <fullName evidence="1">Reverse transcriptase zinc-binding domain-containing protein</fullName>
    </recommendedName>
</protein>
<gene>
    <name evidence="2" type="ORF">U9M48_010928</name>
</gene>
<proteinExistence type="predicted"/>
<reference evidence="2 3" key="1">
    <citation type="submission" date="2024-02" db="EMBL/GenBank/DDBJ databases">
        <title>High-quality chromosome-scale genome assembly of Pensacola bahiagrass (Paspalum notatum Flugge var. saurae).</title>
        <authorList>
            <person name="Vega J.M."/>
            <person name="Podio M."/>
            <person name="Orjuela J."/>
            <person name="Siena L.A."/>
            <person name="Pessino S.C."/>
            <person name="Combes M.C."/>
            <person name="Mariac C."/>
            <person name="Albertini E."/>
            <person name="Pupilli F."/>
            <person name="Ortiz J.P.A."/>
            <person name="Leblanc O."/>
        </authorList>
    </citation>
    <scope>NUCLEOTIDE SEQUENCE [LARGE SCALE GENOMIC DNA]</scope>
    <source>
        <strain evidence="2">R1</strain>
        <tissue evidence="2">Leaf</tissue>
    </source>
</reference>
<dbReference type="Pfam" id="PF13966">
    <property type="entry name" value="zf-RVT"/>
    <property type="match status" value="1"/>
</dbReference>
<evidence type="ECO:0000313" key="2">
    <source>
        <dbReference type="EMBL" id="WVZ60985.1"/>
    </source>
</evidence>
<sequence>MDPRVQHAETINEQGAEHVIQNGGSDRPLHLVQQTFEEENAKAILAIPVHIELDDVPAWCGESKGLFSVKSAYKIQKLATRQQSMRGVTASSSSVKGFGEKEWKKLWKLRCPGKIKHLTWRMAHNTLALKMTLRCRGMDINSMCAVCRRANEDGVHLFSNAKRPKSYGELLDWNKQEEW</sequence>
<keyword evidence="3" id="KW-1185">Reference proteome</keyword>
<name>A0AAQ3WGS0_PASNO</name>
<dbReference type="EMBL" id="CP144746">
    <property type="protein sequence ID" value="WVZ60985.1"/>
    <property type="molecule type" value="Genomic_DNA"/>
</dbReference>
<feature type="domain" description="Reverse transcriptase zinc-binding" evidence="1">
    <location>
        <begin position="67"/>
        <end position="161"/>
    </location>
</feature>
<dbReference type="InterPro" id="IPR026960">
    <property type="entry name" value="RVT-Znf"/>
</dbReference>
<evidence type="ECO:0000259" key="1">
    <source>
        <dbReference type="Pfam" id="PF13966"/>
    </source>
</evidence>
<accession>A0AAQ3WGS0</accession>
<dbReference type="Proteomes" id="UP001341281">
    <property type="component" value="Chromosome 02"/>
</dbReference>
<dbReference type="AlphaFoldDB" id="A0AAQ3WGS0"/>